<accession>A0A5R8Q8A2</accession>
<evidence type="ECO:0008006" key="3">
    <source>
        <dbReference type="Google" id="ProtNLM"/>
    </source>
</evidence>
<dbReference type="InParanoid" id="A0A5R8Q8A2"/>
<gene>
    <name evidence="1" type="ORF">FEZ08_10855</name>
</gene>
<dbReference type="RefSeq" id="WP_138192284.1">
    <property type="nucleotide sequence ID" value="NZ_VBWP01000012.1"/>
</dbReference>
<proteinExistence type="predicted"/>
<dbReference type="EMBL" id="VBWP01000012">
    <property type="protein sequence ID" value="TLG71386.1"/>
    <property type="molecule type" value="Genomic_DNA"/>
</dbReference>
<evidence type="ECO:0000313" key="2">
    <source>
        <dbReference type="Proteomes" id="UP000306912"/>
    </source>
</evidence>
<reference evidence="1 2" key="1">
    <citation type="submission" date="2019-05" db="EMBL/GenBank/DDBJ databases">
        <title>Culicoidintestinum kansasii gen. nov., sp. nov. from the gastrointestinal tract of the biting midge, Culicoides sonorensis.</title>
        <authorList>
            <person name="Neupane S."/>
            <person name="Ghosh A."/>
            <person name="Gunther S."/>
            <person name="Martin K."/>
            <person name="Zurek L."/>
        </authorList>
    </citation>
    <scope>NUCLEOTIDE SEQUENCE [LARGE SCALE GENOMIC DNA]</scope>
    <source>
        <strain evidence="1 2">CS-1</strain>
    </source>
</reference>
<name>A0A5R8Q8A2_9FIRM</name>
<keyword evidence="2" id="KW-1185">Reference proteome</keyword>
<comment type="caution">
    <text evidence="1">The sequence shown here is derived from an EMBL/GenBank/DDBJ whole genome shotgun (WGS) entry which is preliminary data.</text>
</comment>
<sequence>MTYEEVKAVMETERSRMGEALKIGAQLEKMRSRLYYAQSSEKTLRQYDSKSLQSIGNEIVDLEEKQEKLLAPSRDFLKLINLLDDNIDWAILFHFYSNRKTLAQISTETMQLLDISKQDIYRKKRRAMKKIADKSKNMPTNDYK</sequence>
<organism evidence="1 2">
    <name type="scientific">Culicoidibacter larvae</name>
    <dbReference type="NCBI Taxonomy" id="2579976"/>
    <lineage>
        <taxon>Bacteria</taxon>
        <taxon>Bacillati</taxon>
        <taxon>Bacillota</taxon>
        <taxon>Culicoidibacteria</taxon>
        <taxon>Culicoidibacterales</taxon>
        <taxon>Culicoidibacteraceae</taxon>
        <taxon>Culicoidibacter</taxon>
    </lineage>
</organism>
<protein>
    <recommendedName>
        <fullName evidence="3">DUF1492 domain-containing protein</fullName>
    </recommendedName>
</protein>
<dbReference type="Proteomes" id="UP000306912">
    <property type="component" value="Unassembled WGS sequence"/>
</dbReference>
<evidence type="ECO:0000313" key="1">
    <source>
        <dbReference type="EMBL" id="TLG71386.1"/>
    </source>
</evidence>
<dbReference type="AlphaFoldDB" id="A0A5R8Q8A2"/>